<dbReference type="GO" id="GO:0005085">
    <property type="term" value="F:guanyl-nucleotide exchange factor activity"/>
    <property type="evidence" value="ECO:0007669"/>
    <property type="project" value="UniProtKB-KW"/>
</dbReference>
<proteinExistence type="predicted"/>
<evidence type="ECO:0000256" key="1">
    <source>
        <dbReference type="ARBA" id="ARBA00022658"/>
    </source>
</evidence>
<dbReference type="PANTHER" id="PTHR10663">
    <property type="entry name" value="GUANYL-NUCLEOTIDE EXCHANGE FACTOR"/>
    <property type="match status" value="1"/>
</dbReference>
<protein>
    <recommendedName>
        <fullName evidence="2">Mon2/Sec7/BIG1-like HUS domain-containing protein</fullName>
    </recommendedName>
</protein>
<dbReference type="EMBL" id="JADCNM010000007">
    <property type="protein sequence ID" value="KAG0475620.1"/>
    <property type="molecule type" value="Genomic_DNA"/>
</dbReference>
<comment type="caution">
    <text evidence="3">The sequence shown here is derived from an EMBL/GenBank/DDBJ whole genome shotgun (WGS) entry which is preliminary data.</text>
</comment>
<organism evidence="3 4">
    <name type="scientific">Vanilla planifolia</name>
    <name type="common">Vanilla</name>
    <dbReference type="NCBI Taxonomy" id="51239"/>
    <lineage>
        <taxon>Eukaryota</taxon>
        <taxon>Viridiplantae</taxon>
        <taxon>Streptophyta</taxon>
        <taxon>Embryophyta</taxon>
        <taxon>Tracheophyta</taxon>
        <taxon>Spermatophyta</taxon>
        <taxon>Magnoliopsida</taxon>
        <taxon>Liliopsida</taxon>
        <taxon>Asparagales</taxon>
        <taxon>Orchidaceae</taxon>
        <taxon>Vanilloideae</taxon>
        <taxon>Vanilleae</taxon>
        <taxon>Vanilla</taxon>
    </lineage>
</organism>
<accession>A0A835QSN6</accession>
<reference evidence="3 4" key="1">
    <citation type="journal article" date="2020" name="Nat. Food">
        <title>A phased Vanilla planifolia genome enables genetic improvement of flavour and production.</title>
        <authorList>
            <person name="Hasing T."/>
            <person name="Tang H."/>
            <person name="Brym M."/>
            <person name="Khazi F."/>
            <person name="Huang T."/>
            <person name="Chambers A.H."/>
        </authorList>
    </citation>
    <scope>NUCLEOTIDE SEQUENCE [LARGE SCALE GENOMIC DNA]</scope>
    <source>
        <tissue evidence="3">Leaf</tissue>
    </source>
</reference>
<dbReference type="PANTHER" id="PTHR10663:SF388">
    <property type="entry name" value="GOLGI-SPECIFIC BREFELDIN A-RESISTANCE GUANINE NUCLEOTIDE EXCHANGE FACTOR 1"/>
    <property type="match status" value="1"/>
</dbReference>
<sequence>MFNAETAHVEDAMHAVVDAVTSCRFEVTDPASEEAVLMKILQVLLACMKSRASRVLSNQHVCNIVNTCFRVVHQAGTKGELLQRISRHTMHELVRCIFSHLSEISKSTGKISPNIEMTGVDKDQAFGVKLMENGNESYGSIATSIDETVVRLETPNGVRIMVEPYGIPCMVEIFHFLCSLLNIVDQIGFTPRSSPMALEEDVPLFALGMINSAVELGGSSIRKHPKLLALIQDELFRNLMQFGLSMSPLILSTVCSIVLNLYYHLRTELKLQLEAFFSCVILRLAQGKYGANYHQQEVAMEALGLLQTENFHGRDVCKSGL</sequence>
<dbReference type="AlphaFoldDB" id="A0A835QSN6"/>
<dbReference type="Pfam" id="PF12783">
    <property type="entry name" value="Sec7-like_HUS"/>
    <property type="match status" value="1"/>
</dbReference>
<feature type="domain" description="Mon2/Sec7/BIG1-like HUS" evidence="2">
    <location>
        <begin position="167"/>
        <end position="303"/>
    </location>
</feature>
<keyword evidence="1" id="KW-0344">Guanine-nucleotide releasing factor</keyword>
<dbReference type="Proteomes" id="UP000639772">
    <property type="component" value="Chromosome 7"/>
</dbReference>
<dbReference type="InterPro" id="IPR032691">
    <property type="entry name" value="Mon2/Sec7/BIG1-like_HUS"/>
</dbReference>
<gene>
    <name evidence="3" type="ORF">HPP92_015306</name>
</gene>
<evidence type="ECO:0000313" key="4">
    <source>
        <dbReference type="Proteomes" id="UP000639772"/>
    </source>
</evidence>
<name>A0A835QSN6_VANPL</name>
<evidence type="ECO:0000259" key="2">
    <source>
        <dbReference type="Pfam" id="PF12783"/>
    </source>
</evidence>
<dbReference type="OrthoDB" id="430364at2759"/>
<evidence type="ECO:0000313" key="3">
    <source>
        <dbReference type="EMBL" id="KAG0475620.1"/>
    </source>
</evidence>